<keyword evidence="5" id="KW-0813">Transport</keyword>
<comment type="similarity">
    <text evidence="6">Belongs to the binding-protein-dependent transport system permease family. CysTW subfamily.</text>
</comment>
<protein>
    <recommendedName>
        <fullName evidence="6">Phosphate transport system permease protein</fullName>
    </recommendedName>
</protein>
<evidence type="ECO:0000313" key="9">
    <source>
        <dbReference type="Proteomes" id="UP000247763"/>
    </source>
</evidence>
<comment type="subcellular location">
    <subcellularLocation>
        <location evidence="6">Cell inner membrane</location>
        <topology evidence="6">Multi-pass membrane protein</topology>
    </subcellularLocation>
    <subcellularLocation>
        <location evidence="1 5">Cell membrane</location>
        <topology evidence="1 5">Multi-pass membrane protein</topology>
    </subcellularLocation>
</comment>
<reference evidence="9" key="1">
    <citation type="submission" date="2018-05" db="EMBL/GenBank/DDBJ databases">
        <title>Genome sequencing of Phenylobacterium sp. HYN0004.</title>
        <authorList>
            <person name="Yi H."/>
            <person name="Baek C."/>
        </authorList>
    </citation>
    <scope>NUCLEOTIDE SEQUENCE [LARGE SCALE GENOMIC DNA]</scope>
    <source>
        <strain evidence="9">HYN0004</strain>
    </source>
</reference>
<dbReference type="GO" id="GO:0005315">
    <property type="term" value="F:phosphate transmembrane transporter activity"/>
    <property type="evidence" value="ECO:0007669"/>
    <property type="project" value="InterPro"/>
</dbReference>
<feature type="transmembrane region" description="Helical" evidence="5">
    <location>
        <begin position="45"/>
        <end position="65"/>
    </location>
</feature>
<keyword evidence="2 5" id="KW-0812">Transmembrane</keyword>
<dbReference type="OrthoDB" id="9785113at2"/>
<evidence type="ECO:0000256" key="2">
    <source>
        <dbReference type="ARBA" id="ARBA00022692"/>
    </source>
</evidence>
<name>A0A2Z3HXV1_9CAUL</name>
<dbReference type="AlphaFoldDB" id="A0A2Z3HXV1"/>
<dbReference type="PANTHER" id="PTHR42727">
    <property type="entry name" value="PHOSPHATE TRANSPORT SYSTEM PERMEASE PROTEIN"/>
    <property type="match status" value="1"/>
</dbReference>
<evidence type="ECO:0000256" key="6">
    <source>
        <dbReference type="RuleBase" id="RU363054"/>
    </source>
</evidence>
<feature type="transmembrane region" description="Helical" evidence="5">
    <location>
        <begin position="236"/>
        <end position="262"/>
    </location>
</feature>
<feature type="transmembrane region" description="Helical" evidence="5">
    <location>
        <begin position="282"/>
        <end position="301"/>
    </location>
</feature>
<dbReference type="InterPro" id="IPR022182">
    <property type="entry name" value="PstC_N"/>
</dbReference>
<organism evidence="8 9">
    <name type="scientific">Phenylobacterium parvum</name>
    <dbReference type="NCBI Taxonomy" id="2201350"/>
    <lineage>
        <taxon>Bacteria</taxon>
        <taxon>Pseudomonadati</taxon>
        <taxon>Pseudomonadota</taxon>
        <taxon>Alphaproteobacteria</taxon>
        <taxon>Caulobacterales</taxon>
        <taxon>Caulobacteraceae</taxon>
        <taxon>Phenylobacterium</taxon>
    </lineage>
</organism>
<dbReference type="CDD" id="cd06261">
    <property type="entry name" value="TM_PBP2"/>
    <property type="match status" value="1"/>
</dbReference>
<keyword evidence="6" id="KW-0997">Cell inner membrane</keyword>
<comment type="function">
    <text evidence="6">Part of the binding-protein-dependent transport system for phosphate; probably responsible for the translocation of the substrate across the membrane.</text>
</comment>
<dbReference type="Gene3D" id="1.10.3720.10">
    <property type="entry name" value="MetI-like"/>
    <property type="match status" value="1"/>
</dbReference>
<sequence>MLITVALLVLVVFSGAVYGLARRRAGALSGEGRAPVNSRPGHHAAYAAVWTAAPAALVLILAGFLSDPVEEALVSARLPEAVRAMETAERQVFLDDAISLARGKARSETPYSPDVQAALDQTAAQVKGLERTLNFSSLAAAAVLALSGAIWALGRIRPAFRARAGVERWLQALLLACSVTAVFTTVGIVASLVWESWRFFQAVPPQAFLFGLEWDPQSAMYADQVVSEGAFGAIPLFAGTFLIMMIAMLVAAPVGLFAAIYLSEYASARTRAIVKPLLEVLAGVPTVVYGFFAALTVGPLFRAGFNAIGAQLVGGPFNDLGLYLGEVQNQMALVAGAVMGVMLIPFVSSLSDDIINAVPQSLRDGSLAMGATRSETVKKVVLPAALPGVMAAMLLAVSRAVGETMIVTMAAGLQAKTTFNPLETVTTVTVQIVTLLTGDQEFDSPRTLSAFGLGLTLFVVTLALNVIALRIVQKYREQYD</sequence>
<dbReference type="RefSeq" id="WP_110450727.1">
    <property type="nucleotide sequence ID" value="NZ_CP029479.1"/>
</dbReference>
<dbReference type="PROSITE" id="PS50928">
    <property type="entry name" value="ABC_TM1"/>
    <property type="match status" value="1"/>
</dbReference>
<dbReference type="InterPro" id="IPR035906">
    <property type="entry name" value="MetI-like_sf"/>
</dbReference>
<dbReference type="InterPro" id="IPR011864">
    <property type="entry name" value="Phosphate_PstC"/>
</dbReference>
<keyword evidence="3 5" id="KW-1133">Transmembrane helix</keyword>
<dbReference type="KEGG" id="phb:HYN04_10560"/>
<dbReference type="SUPFAM" id="SSF161098">
    <property type="entry name" value="MetI-like"/>
    <property type="match status" value="1"/>
</dbReference>
<feature type="domain" description="ABC transmembrane type-1" evidence="7">
    <location>
        <begin position="237"/>
        <end position="468"/>
    </location>
</feature>
<evidence type="ECO:0000256" key="5">
    <source>
        <dbReference type="RuleBase" id="RU363032"/>
    </source>
</evidence>
<dbReference type="EMBL" id="CP029479">
    <property type="protein sequence ID" value="AWM78161.1"/>
    <property type="molecule type" value="Genomic_DNA"/>
</dbReference>
<feature type="transmembrane region" description="Helical" evidence="5">
    <location>
        <begin position="173"/>
        <end position="194"/>
    </location>
</feature>
<dbReference type="GO" id="GO:0005886">
    <property type="term" value="C:plasma membrane"/>
    <property type="evidence" value="ECO:0007669"/>
    <property type="project" value="UniProtKB-SubCell"/>
</dbReference>
<keyword evidence="6" id="KW-0592">Phosphate transport</keyword>
<evidence type="ECO:0000313" key="8">
    <source>
        <dbReference type="EMBL" id="AWM78161.1"/>
    </source>
</evidence>
<dbReference type="PANTHER" id="PTHR42727:SF1">
    <property type="entry name" value="PHOSPHATE TRANSPORT SYSTEM PERMEASE"/>
    <property type="match status" value="1"/>
</dbReference>
<evidence type="ECO:0000259" key="7">
    <source>
        <dbReference type="PROSITE" id="PS50928"/>
    </source>
</evidence>
<keyword evidence="9" id="KW-1185">Reference proteome</keyword>
<proteinExistence type="inferred from homology"/>
<evidence type="ECO:0000256" key="1">
    <source>
        <dbReference type="ARBA" id="ARBA00004651"/>
    </source>
</evidence>
<gene>
    <name evidence="8" type="primary">pstC</name>
    <name evidence="8" type="ORF">HYN04_10560</name>
</gene>
<feature type="transmembrane region" description="Helical" evidence="5">
    <location>
        <begin position="380"/>
        <end position="401"/>
    </location>
</feature>
<evidence type="ECO:0000256" key="4">
    <source>
        <dbReference type="ARBA" id="ARBA00023136"/>
    </source>
</evidence>
<keyword evidence="4 5" id="KW-0472">Membrane</keyword>
<dbReference type="Pfam" id="PF12501">
    <property type="entry name" value="DUF3708"/>
    <property type="match status" value="1"/>
</dbReference>
<dbReference type="Proteomes" id="UP000247763">
    <property type="component" value="Chromosome"/>
</dbReference>
<evidence type="ECO:0000256" key="3">
    <source>
        <dbReference type="ARBA" id="ARBA00022989"/>
    </source>
</evidence>
<feature type="transmembrane region" description="Helical" evidence="5">
    <location>
        <begin position="133"/>
        <end position="153"/>
    </location>
</feature>
<feature type="transmembrane region" description="Helical" evidence="5">
    <location>
        <begin position="450"/>
        <end position="472"/>
    </location>
</feature>
<dbReference type="Pfam" id="PF00528">
    <property type="entry name" value="BPD_transp_1"/>
    <property type="match status" value="1"/>
</dbReference>
<accession>A0A2Z3HXV1</accession>
<dbReference type="GO" id="GO:0006817">
    <property type="term" value="P:phosphate ion transport"/>
    <property type="evidence" value="ECO:0007669"/>
    <property type="project" value="UniProtKB-KW"/>
</dbReference>
<keyword evidence="6" id="KW-1003">Cell membrane</keyword>
<dbReference type="NCBIfam" id="TIGR02138">
    <property type="entry name" value="phosphate_pstC"/>
    <property type="match status" value="1"/>
</dbReference>
<dbReference type="InterPro" id="IPR000515">
    <property type="entry name" value="MetI-like"/>
</dbReference>